<sequence length="90" mass="10328">MSKKAIILHVFGRVQGVGYRYYAQKKADETGISGFVRNRPDGSVYIEAEGSQEALEAFTHWCEEGPAWARVSRVEKQEIPFQGYQQFEIR</sequence>
<dbReference type="PANTHER" id="PTHR47268:SF4">
    <property type="entry name" value="ACYLPHOSPHATASE"/>
    <property type="match status" value="1"/>
</dbReference>
<reference evidence="2" key="1">
    <citation type="submission" date="2018-06" db="EMBL/GenBank/DDBJ databases">
        <authorList>
            <person name="Zhirakovskaya E."/>
        </authorList>
    </citation>
    <scope>NUCLEOTIDE SEQUENCE</scope>
</reference>
<feature type="domain" description="Acylphosphatase-like" evidence="1">
    <location>
        <begin position="5"/>
        <end position="90"/>
    </location>
</feature>
<dbReference type="PROSITE" id="PS00151">
    <property type="entry name" value="ACYLPHOSPHATASE_2"/>
    <property type="match status" value="1"/>
</dbReference>
<dbReference type="PRINTS" id="PR00112">
    <property type="entry name" value="ACYLPHPHTASE"/>
</dbReference>
<dbReference type="EC" id="3.6.1.7" evidence="2"/>
<organism evidence="2">
    <name type="scientific">hydrothermal vent metagenome</name>
    <dbReference type="NCBI Taxonomy" id="652676"/>
    <lineage>
        <taxon>unclassified sequences</taxon>
        <taxon>metagenomes</taxon>
        <taxon>ecological metagenomes</taxon>
    </lineage>
</organism>
<dbReference type="PROSITE" id="PS51160">
    <property type="entry name" value="ACYLPHOSPHATASE_3"/>
    <property type="match status" value="1"/>
</dbReference>
<gene>
    <name evidence="2" type="ORF">MNBD_BACTEROID07-791</name>
</gene>
<dbReference type="InterPro" id="IPR036046">
    <property type="entry name" value="Acylphosphatase-like_dom_sf"/>
</dbReference>
<dbReference type="InterPro" id="IPR001792">
    <property type="entry name" value="Acylphosphatase-like_dom"/>
</dbReference>
<dbReference type="GO" id="GO:0003998">
    <property type="term" value="F:acylphosphatase activity"/>
    <property type="evidence" value="ECO:0007669"/>
    <property type="project" value="UniProtKB-EC"/>
</dbReference>
<name>A0A3B0UAW4_9ZZZZ</name>
<dbReference type="SUPFAM" id="SSF54975">
    <property type="entry name" value="Acylphosphatase/BLUF domain-like"/>
    <property type="match status" value="1"/>
</dbReference>
<dbReference type="Gene3D" id="3.30.70.100">
    <property type="match status" value="1"/>
</dbReference>
<proteinExistence type="predicted"/>
<dbReference type="Pfam" id="PF00708">
    <property type="entry name" value="Acylphosphatase"/>
    <property type="match status" value="1"/>
</dbReference>
<dbReference type="InterPro" id="IPR017968">
    <property type="entry name" value="Acylphosphatase_CS"/>
</dbReference>
<dbReference type="InterPro" id="IPR020456">
    <property type="entry name" value="Acylphosphatase"/>
</dbReference>
<keyword evidence="2" id="KW-0378">Hydrolase</keyword>
<evidence type="ECO:0000313" key="2">
    <source>
        <dbReference type="EMBL" id="VAW26210.1"/>
    </source>
</evidence>
<protein>
    <submittedName>
        <fullName evidence="2">Acylphosphate phosphohydrolase, putative</fullName>
        <ecNumber evidence="2">3.6.1.7</ecNumber>
    </submittedName>
</protein>
<dbReference type="PANTHER" id="PTHR47268">
    <property type="entry name" value="ACYLPHOSPHATASE"/>
    <property type="match status" value="1"/>
</dbReference>
<evidence type="ECO:0000259" key="1">
    <source>
        <dbReference type="PROSITE" id="PS51160"/>
    </source>
</evidence>
<accession>A0A3B0UAW4</accession>
<dbReference type="AlphaFoldDB" id="A0A3B0UAW4"/>
<dbReference type="EMBL" id="UOET01000013">
    <property type="protein sequence ID" value="VAW26210.1"/>
    <property type="molecule type" value="Genomic_DNA"/>
</dbReference>